<dbReference type="Proteomes" id="UP001203338">
    <property type="component" value="Unassembled WGS sequence"/>
</dbReference>
<accession>A0ABT0PLT4</accession>
<dbReference type="PANTHER" id="PTHR23248">
    <property type="entry name" value="PHOSPHOLIPID SCRAMBLASE-RELATED"/>
    <property type="match status" value="1"/>
</dbReference>
<comment type="caution">
    <text evidence="1">The sequence shown here is derived from an EMBL/GenBank/DDBJ whole genome shotgun (WGS) entry which is preliminary data.</text>
</comment>
<protein>
    <submittedName>
        <fullName evidence="1">Phospholipid scramblase family protein</fullName>
    </submittedName>
</protein>
<dbReference type="EMBL" id="JAMFLX010000024">
    <property type="protein sequence ID" value="MCL6271408.1"/>
    <property type="molecule type" value="Genomic_DNA"/>
</dbReference>
<dbReference type="SUPFAM" id="SSF54518">
    <property type="entry name" value="Tubby C-terminal domain-like"/>
    <property type="match status" value="1"/>
</dbReference>
<proteinExistence type="predicted"/>
<dbReference type="Pfam" id="PF03803">
    <property type="entry name" value="Scramblase"/>
    <property type="match status" value="1"/>
</dbReference>
<organism evidence="1 2">
    <name type="scientific">Parendozoicomonas callyspongiae</name>
    <dbReference type="NCBI Taxonomy" id="2942213"/>
    <lineage>
        <taxon>Bacteria</taxon>
        <taxon>Pseudomonadati</taxon>
        <taxon>Pseudomonadota</taxon>
        <taxon>Gammaproteobacteria</taxon>
        <taxon>Oceanospirillales</taxon>
        <taxon>Endozoicomonadaceae</taxon>
        <taxon>Parendozoicomonas</taxon>
    </lineage>
</organism>
<evidence type="ECO:0000313" key="2">
    <source>
        <dbReference type="Proteomes" id="UP001203338"/>
    </source>
</evidence>
<dbReference type="PANTHER" id="PTHR23248:SF9">
    <property type="entry name" value="PHOSPHOLIPID SCRAMBLASE"/>
    <property type="match status" value="1"/>
</dbReference>
<dbReference type="InterPro" id="IPR025659">
    <property type="entry name" value="Tubby-like_C"/>
</dbReference>
<reference evidence="1 2" key="1">
    <citation type="submission" date="2022-05" db="EMBL/GenBank/DDBJ databases">
        <authorList>
            <person name="Park J.-S."/>
        </authorList>
    </citation>
    <scope>NUCLEOTIDE SEQUENCE [LARGE SCALE GENOMIC DNA]</scope>
    <source>
        <strain evidence="1 2">2012CJ34-2</strain>
    </source>
</reference>
<sequence>MITLSSNRITVHQLHEPLELIGLETRNKYRVVDDSDKQIAFAAEQSQGWAGSFERILLGHWRTFEVHFFTPDQKPFMILKHPFRWLFQTIEVSTADGTHLGTIQQRFSVLKKLFEVHDENGKVMMTMSSPLWKPWTFPFEMNNQEIALIKKKWSGVLSEAFTDRDTFSIEFKTPELSENLRHLILAASIFVDLQYFEKDADD</sequence>
<dbReference type="InterPro" id="IPR005552">
    <property type="entry name" value="Scramblase"/>
</dbReference>
<name>A0ABT0PLT4_9GAMM</name>
<evidence type="ECO:0000313" key="1">
    <source>
        <dbReference type="EMBL" id="MCL6271408.1"/>
    </source>
</evidence>
<dbReference type="RefSeq" id="WP_249701014.1">
    <property type="nucleotide sequence ID" value="NZ_JAMFLX010000024.1"/>
</dbReference>
<gene>
    <name evidence="1" type="ORF">M3P05_15920</name>
</gene>
<keyword evidence="2" id="KW-1185">Reference proteome</keyword>